<protein>
    <recommendedName>
        <fullName evidence="1">PAS domain-containing protein</fullName>
    </recommendedName>
</protein>
<accession>A0ABQ4PVK8</accession>
<dbReference type="Pfam" id="PF08448">
    <property type="entry name" value="PAS_4"/>
    <property type="match status" value="1"/>
</dbReference>
<dbReference type="SMART" id="SM00065">
    <property type="entry name" value="GAF"/>
    <property type="match status" value="1"/>
</dbReference>
<dbReference type="InterPro" id="IPR003018">
    <property type="entry name" value="GAF"/>
</dbReference>
<keyword evidence="3" id="KW-1185">Reference proteome</keyword>
<dbReference type="InterPro" id="IPR029016">
    <property type="entry name" value="GAF-like_dom_sf"/>
</dbReference>
<dbReference type="EMBL" id="BPFZ01000006">
    <property type="protein sequence ID" value="GIU67065.1"/>
    <property type="molecule type" value="Genomic_DNA"/>
</dbReference>
<dbReference type="PANTHER" id="PTHR43102:SF2">
    <property type="entry name" value="GAF DOMAIN-CONTAINING PROTEIN"/>
    <property type="match status" value="1"/>
</dbReference>
<dbReference type="Proteomes" id="UP001161064">
    <property type="component" value="Unassembled WGS sequence"/>
</dbReference>
<dbReference type="PANTHER" id="PTHR43102">
    <property type="entry name" value="SLR1143 PROTEIN"/>
    <property type="match status" value="1"/>
</dbReference>
<comment type="caution">
    <text evidence="2">The sequence shown here is derived from an EMBL/GenBank/DDBJ whole genome shotgun (WGS) entry which is preliminary data.</text>
</comment>
<evidence type="ECO:0000259" key="1">
    <source>
        <dbReference type="PROSITE" id="PS50112"/>
    </source>
</evidence>
<dbReference type="NCBIfam" id="TIGR00229">
    <property type="entry name" value="sensory_box"/>
    <property type="match status" value="1"/>
</dbReference>
<dbReference type="SUPFAM" id="SSF55785">
    <property type="entry name" value="PYP-like sensor domain (PAS domain)"/>
    <property type="match status" value="1"/>
</dbReference>
<reference evidence="2" key="1">
    <citation type="submission" date="2021-05" db="EMBL/GenBank/DDBJ databases">
        <authorList>
            <person name="Tanabe Y."/>
        </authorList>
    </citation>
    <scope>NUCLEOTIDE SEQUENCE</scope>
    <source>
        <strain evidence="2">BOTRYCO-1</strain>
    </source>
</reference>
<dbReference type="SMART" id="SM00091">
    <property type="entry name" value="PAS"/>
    <property type="match status" value="1"/>
</dbReference>
<dbReference type="Pfam" id="PF01590">
    <property type="entry name" value="GAF"/>
    <property type="match status" value="1"/>
</dbReference>
<sequence>MAAPIPFNEKQRLAELQDFEILDNLPDPDLDALVALASSILHVPIALISLVDQDRQWFKAKLGLEACETDRHSAFCAHAILDDGPLLIENAMEDPRFAKNPLVVGPPYIRSYFGFPLVVGPELRLGTLCAIDVRVRSITDQQIVQMKALAQLVVNQMKMMRSARDAIMLASAHESLYRDADRARIILETMTEGVLIKDRAGMVVQANPSACKILAISHDKLIGMKLDDAGWLRLHEDGSPYPFNDSPVSEVHRTGKAITNVVVGLQDEVGGFKWLQMSFSPLFEPLEIKPSYVIMTFSDITSLKSH</sequence>
<name>A0ABQ4PVK8_9PROT</name>
<evidence type="ECO:0000313" key="2">
    <source>
        <dbReference type="EMBL" id="GIU67065.1"/>
    </source>
</evidence>
<dbReference type="Gene3D" id="3.30.450.40">
    <property type="match status" value="1"/>
</dbReference>
<gene>
    <name evidence="2" type="ORF">PsB1_1219</name>
</gene>
<dbReference type="PROSITE" id="PS50112">
    <property type="entry name" value="PAS"/>
    <property type="match status" value="1"/>
</dbReference>
<dbReference type="InterPro" id="IPR035965">
    <property type="entry name" value="PAS-like_dom_sf"/>
</dbReference>
<dbReference type="CDD" id="cd00130">
    <property type="entry name" value="PAS"/>
    <property type="match status" value="1"/>
</dbReference>
<evidence type="ECO:0000313" key="3">
    <source>
        <dbReference type="Proteomes" id="UP001161064"/>
    </source>
</evidence>
<feature type="domain" description="PAS" evidence="1">
    <location>
        <begin position="179"/>
        <end position="223"/>
    </location>
</feature>
<dbReference type="SUPFAM" id="SSF55781">
    <property type="entry name" value="GAF domain-like"/>
    <property type="match status" value="1"/>
</dbReference>
<dbReference type="InterPro" id="IPR000014">
    <property type="entry name" value="PAS"/>
</dbReference>
<reference evidence="2" key="2">
    <citation type="journal article" date="2023" name="ISME Commun">
        <title>Characterization of a bloom-associated alphaproteobacterial lineage, 'Candidatus Phycosocius': insights into freshwater algal-bacterial interactions.</title>
        <authorList>
            <person name="Tanabe Y."/>
            <person name="Yamaguchi H."/>
            <person name="Yoshida M."/>
            <person name="Kai A."/>
            <person name="Okazaki Y."/>
        </authorList>
    </citation>
    <scope>NUCLEOTIDE SEQUENCE</scope>
    <source>
        <strain evidence="2">BOTRYCO-1</strain>
    </source>
</reference>
<dbReference type="InterPro" id="IPR013656">
    <property type="entry name" value="PAS_4"/>
</dbReference>
<dbReference type="RefSeq" id="WP_284359803.1">
    <property type="nucleotide sequence ID" value="NZ_BPFZ01000006.1"/>
</dbReference>
<dbReference type="Gene3D" id="3.30.450.20">
    <property type="entry name" value="PAS domain"/>
    <property type="match status" value="1"/>
</dbReference>
<organism evidence="2 3">
    <name type="scientific">Candidatus Phycosocius spiralis</name>
    <dbReference type="NCBI Taxonomy" id="2815099"/>
    <lineage>
        <taxon>Bacteria</taxon>
        <taxon>Pseudomonadati</taxon>
        <taxon>Pseudomonadota</taxon>
        <taxon>Alphaproteobacteria</taxon>
        <taxon>Caulobacterales</taxon>
        <taxon>Caulobacterales incertae sedis</taxon>
        <taxon>Candidatus Phycosocius</taxon>
    </lineage>
</organism>
<proteinExistence type="predicted"/>